<keyword evidence="3" id="KW-0106">Calcium</keyword>
<gene>
    <name evidence="5" type="ORF">H310_04835</name>
</gene>
<dbReference type="RefSeq" id="XP_008867572.1">
    <property type="nucleotide sequence ID" value="XM_008869350.1"/>
</dbReference>
<dbReference type="GeneID" id="20081885"/>
<dbReference type="OrthoDB" id="444540at2759"/>
<reference evidence="5" key="1">
    <citation type="submission" date="2013-12" db="EMBL/GenBank/DDBJ databases">
        <title>The Genome Sequence of Aphanomyces invadans NJM9701.</title>
        <authorList>
            <consortium name="The Broad Institute Genomics Platform"/>
            <person name="Russ C."/>
            <person name="Tyler B."/>
            <person name="van West P."/>
            <person name="Dieguez-Uribeondo J."/>
            <person name="Young S.K."/>
            <person name="Zeng Q."/>
            <person name="Gargeya S."/>
            <person name="Fitzgerald M."/>
            <person name="Abouelleil A."/>
            <person name="Alvarado L."/>
            <person name="Chapman S.B."/>
            <person name="Gainer-Dewar J."/>
            <person name="Goldberg J."/>
            <person name="Griggs A."/>
            <person name="Gujja S."/>
            <person name="Hansen M."/>
            <person name="Howarth C."/>
            <person name="Imamovic A."/>
            <person name="Ireland A."/>
            <person name="Larimer J."/>
            <person name="McCowan C."/>
            <person name="Murphy C."/>
            <person name="Pearson M."/>
            <person name="Poon T.W."/>
            <person name="Priest M."/>
            <person name="Roberts A."/>
            <person name="Saif S."/>
            <person name="Shea T."/>
            <person name="Sykes S."/>
            <person name="Wortman J."/>
            <person name="Nusbaum C."/>
            <person name="Birren B."/>
        </authorList>
    </citation>
    <scope>NUCLEOTIDE SEQUENCE [LARGE SCALE GENOMIC DNA]</scope>
    <source>
        <strain evidence="5">NJM9701</strain>
    </source>
</reference>
<dbReference type="VEuPathDB" id="FungiDB:H310_04835"/>
<evidence type="ECO:0000256" key="1">
    <source>
        <dbReference type="ARBA" id="ARBA00022723"/>
    </source>
</evidence>
<dbReference type="PROSITE" id="PS00018">
    <property type="entry name" value="EF_HAND_1"/>
    <property type="match status" value="4"/>
</dbReference>
<evidence type="ECO:0000259" key="4">
    <source>
        <dbReference type="PROSITE" id="PS50222"/>
    </source>
</evidence>
<dbReference type="eggNOG" id="KOG0032">
    <property type="taxonomic scope" value="Eukaryota"/>
</dbReference>
<dbReference type="InterPro" id="IPR018247">
    <property type="entry name" value="EF_Hand_1_Ca_BS"/>
</dbReference>
<dbReference type="SUPFAM" id="SSF47473">
    <property type="entry name" value="EF-hand"/>
    <property type="match status" value="2"/>
</dbReference>
<protein>
    <recommendedName>
        <fullName evidence="4">EF-hand domain-containing protein</fullName>
    </recommendedName>
</protein>
<organism evidence="5">
    <name type="scientific">Aphanomyces invadans</name>
    <dbReference type="NCBI Taxonomy" id="157072"/>
    <lineage>
        <taxon>Eukaryota</taxon>
        <taxon>Sar</taxon>
        <taxon>Stramenopiles</taxon>
        <taxon>Oomycota</taxon>
        <taxon>Saprolegniomycetes</taxon>
        <taxon>Saprolegniales</taxon>
        <taxon>Verrucalvaceae</taxon>
        <taxon>Aphanomyces</taxon>
    </lineage>
</organism>
<dbReference type="Pfam" id="PF13499">
    <property type="entry name" value="EF-hand_7"/>
    <property type="match status" value="2"/>
</dbReference>
<feature type="domain" description="EF-hand" evidence="4">
    <location>
        <begin position="162"/>
        <end position="197"/>
    </location>
</feature>
<evidence type="ECO:0000256" key="3">
    <source>
        <dbReference type="ARBA" id="ARBA00022837"/>
    </source>
</evidence>
<dbReference type="GO" id="GO:0005509">
    <property type="term" value="F:calcium ion binding"/>
    <property type="evidence" value="ECO:0007669"/>
    <property type="project" value="InterPro"/>
</dbReference>
<dbReference type="AlphaFoldDB" id="A0A024UCI6"/>
<dbReference type="InterPro" id="IPR051581">
    <property type="entry name" value="Ca-bind"/>
</dbReference>
<dbReference type="SMART" id="SM00054">
    <property type="entry name" value="EFh"/>
    <property type="match status" value="5"/>
</dbReference>
<feature type="domain" description="EF-hand" evidence="4">
    <location>
        <begin position="198"/>
        <end position="233"/>
    </location>
</feature>
<dbReference type="Gene3D" id="1.10.238.10">
    <property type="entry name" value="EF-hand"/>
    <property type="match status" value="3"/>
</dbReference>
<dbReference type="PANTHER" id="PTHR34524">
    <property type="entry name" value="CALCYPHOSIN"/>
    <property type="match status" value="1"/>
</dbReference>
<keyword evidence="1" id="KW-0479">Metal-binding</keyword>
<keyword evidence="2" id="KW-0677">Repeat</keyword>
<sequence length="364" mass="41067">MEAKVDGIQDKLRSIFEVKSGYREEVTQAKLLEKHFRYFDRDGSGVIDYHEFTEAMVKLNFVGVQAELEGLFDRYDEDLNGTLSYTEFANAVFGTNGASKPHKQVTSIVERVKALILESGGKNGIRTLTVILRRMDQNGDRTLDKEEFYNGLLELGVQSNEIDETELEKVFRHFDRDGNGRITIDELLRGLRGGMSKRRILLVRQAFDLLDVSKDGTVTVDEIASRFDTAHHPDILSGRLKPVDVLRQFLAVFEGQQIGPSGESPADGIVTWHEFLNYYRDLGAGIPNDDEFELIVRNAWHMSGGEGWCENSTCRRVLVTHSDGSQHVCEIQNDIGIGPNDKTKMMRQLLLQGVRDVVDVKLTA</sequence>
<name>A0A024UCI6_9STRA</name>
<evidence type="ECO:0000313" key="5">
    <source>
        <dbReference type="EMBL" id="ETW03343.1"/>
    </source>
</evidence>
<dbReference type="PROSITE" id="PS50222">
    <property type="entry name" value="EF_HAND_2"/>
    <property type="match status" value="5"/>
</dbReference>
<dbReference type="InterPro" id="IPR011992">
    <property type="entry name" value="EF-hand-dom_pair"/>
</dbReference>
<feature type="domain" description="EF-hand" evidence="4">
    <location>
        <begin position="27"/>
        <end position="62"/>
    </location>
</feature>
<accession>A0A024UCI6</accession>
<feature type="domain" description="EF-hand" evidence="4">
    <location>
        <begin position="63"/>
        <end position="98"/>
    </location>
</feature>
<dbReference type="EMBL" id="KI913959">
    <property type="protein sequence ID" value="ETW03343.1"/>
    <property type="molecule type" value="Genomic_DNA"/>
</dbReference>
<proteinExistence type="predicted"/>
<dbReference type="PANTHER" id="PTHR34524:SF6">
    <property type="entry name" value="CALCYPHOSINE LIKE"/>
    <property type="match status" value="1"/>
</dbReference>
<evidence type="ECO:0000256" key="2">
    <source>
        <dbReference type="ARBA" id="ARBA00022737"/>
    </source>
</evidence>
<feature type="domain" description="EF-hand" evidence="4">
    <location>
        <begin position="123"/>
        <end position="158"/>
    </location>
</feature>
<dbReference type="STRING" id="157072.A0A024UCI6"/>
<dbReference type="InterPro" id="IPR002048">
    <property type="entry name" value="EF_hand_dom"/>
</dbReference>